<feature type="domain" description="Fibronectin type-III" evidence="1">
    <location>
        <begin position="167"/>
        <end position="271"/>
    </location>
</feature>
<dbReference type="AlphaFoldDB" id="A0ABD1F3E3"/>
<proteinExistence type="predicted"/>
<dbReference type="PROSITE" id="PS50853">
    <property type="entry name" value="FN3"/>
    <property type="match status" value="1"/>
</dbReference>
<evidence type="ECO:0000313" key="3">
    <source>
        <dbReference type="Proteomes" id="UP001566132"/>
    </source>
</evidence>
<dbReference type="Proteomes" id="UP001566132">
    <property type="component" value="Unassembled WGS sequence"/>
</dbReference>
<keyword evidence="3" id="KW-1185">Reference proteome</keyword>
<dbReference type="Gene3D" id="2.60.40.10">
    <property type="entry name" value="Immunoglobulins"/>
    <property type="match status" value="1"/>
</dbReference>
<organism evidence="2 3">
    <name type="scientific">Hypothenemus hampei</name>
    <name type="common">Coffee berry borer</name>
    <dbReference type="NCBI Taxonomy" id="57062"/>
    <lineage>
        <taxon>Eukaryota</taxon>
        <taxon>Metazoa</taxon>
        <taxon>Ecdysozoa</taxon>
        <taxon>Arthropoda</taxon>
        <taxon>Hexapoda</taxon>
        <taxon>Insecta</taxon>
        <taxon>Pterygota</taxon>
        <taxon>Neoptera</taxon>
        <taxon>Endopterygota</taxon>
        <taxon>Coleoptera</taxon>
        <taxon>Polyphaga</taxon>
        <taxon>Cucujiformia</taxon>
        <taxon>Curculionidae</taxon>
        <taxon>Scolytinae</taxon>
        <taxon>Hypothenemus</taxon>
    </lineage>
</organism>
<dbReference type="InterPro" id="IPR013783">
    <property type="entry name" value="Ig-like_fold"/>
</dbReference>
<dbReference type="InterPro" id="IPR036116">
    <property type="entry name" value="FN3_sf"/>
</dbReference>
<reference evidence="2 3" key="1">
    <citation type="submission" date="2024-05" db="EMBL/GenBank/DDBJ databases">
        <title>Genetic variation in Jamaican populations of the coffee berry borer (Hypothenemus hampei).</title>
        <authorList>
            <person name="Errbii M."/>
            <person name="Myrie A."/>
        </authorList>
    </citation>
    <scope>NUCLEOTIDE SEQUENCE [LARGE SCALE GENOMIC DNA]</scope>
    <source>
        <strain evidence="2">JA-Hopewell-2020-01-JO</strain>
        <tissue evidence="2">Whole body</tissue>
    </source>
</reference>
<dbReference type="EMBL" id="JBDJPC010000003">
    <property type="protein sequence ID" value="KAL1509644.1"/>
    <property type="molecule type" value="Genomic_DNA"/>
</dbReference>
<accession>A0ABD1F3E3</accession>
<dbReference type="SUPFAM" id="SSF49265">
    <property type="entry name" value="Fibronectin type III"/>
    <property type="match status" value="1"/>
</dbReference>
<evidence type="ECO:0000313" key="2">
    <source>
        <dbReference type="EMBL" id="KAL1509644.1"/>
    </source>
</evidence>
<name>A0ABD1F3E3_HYPHA</name>
<protein>
    <recommendedName>
        <fullName evidence="1">Fibronectin type-III domain-containing protein</fullName>
    </recommendedName>
</protein>
<evidence type="ECO:0000259" key="1">
    <source>
        <dbReference type="PROSITE" id="PS50853"/>
    </source>
</evidence>
<comment type="caution">
    <text evidence="2">The sequence shown here is derived from an EMBL/GenBank/DDBJ whole genome shotgun (WGS) entry which is preliminary data.</text>
</comment>
<gene>
    <name evidence="2" type="ORF">ABEB36_004351</name>
</gene>
<sequence>MPSDCEEVSETLELAKVYVENLKYLKSDVQVAEQQVLNTFKETRESIKHTFLNIKKNICKILEQREQALITKAENIRDQGLSPLEDCARLIEKNIETTLSLIHEGSHVNQIIPEQLHAFLDKASDLGNLPEVPDPKYVPCLSFYHDVAFENEINNLCRDFGEVFKTAPIQIKSIIPKPGALLIEWQQSMDNDDKTKDIQEFKLQRAFGDVTKEKTITVPFLDCYSGVDTQYLLRDIQISQPYSFRVCCKFEGMTAWSPWSVPEVGLTTLPSFSWQISDSVVLSNDNKILSLKPNFENEIVVFSDGPQVSLTDTVEFTIIEADAKSDLVLALTTKTSSNLKSFKNFMEFSFLIDNNGKIAIGGVEKTTVLSKFYRGLKICFSLEFLHRHKVRINVDCKDKRVTYDWTIGEIAQIYFACHIASSQWKIMVE</sequence>
<dbReference type="InterPro" id="IPR003961">
    <property type="entry name" value="FN3_dom"/>
</dbReference>
<dbReference type="CDD" id="cd00063">
    <property type="entry name" value="FN3"/>
    <property type="match status" value="1"/>
</dbReference>